<proteinExistence type="predicted"/>
<name>A0A1E5WFS7_9POAL</name>
<accession>A0A1E5WFS7</accession>
<comment type="caution">
    <text evidence="1">The sequence shown here is derived from an EMBL/GenBank/DDBJ whole genome shotgun (WGS) entry which is preliminary data.</text>
</comment>
<dbReference type="PANTHER" id="PTHR35828:SF13">
    <property type="entry name" value="OS01G0152100 PROTEIN"/>
    <property type="match status" value="1"/>
</dbReference>
<dbReference type="AlphaFoldDB" id="A0A1E5WFS7"/>
<sequence>MAAAAATNSRTDTDGAIVGLPEELLEVFSRVGNVKDLFQFAVTSRRWLRLFDPEFLHGLYPGQGQGHRARLLGFFARNAKFESSIRSIMKTRVMEHTYVSAPTFLPTPGSQLGPTERALTSFVADDDGTFNCARALAARRGIILMQLVYRRQFHQLCVPDDQCFVGLALVGERPAVTANLRSSACIWCT</sequence>
<evidence type="ECO:0008006" key="3">
    <source>
        <dbReference type="Google" id="ProtNLM"/>
    </source>
</evidence>
<dbReference type="Proteomes" id="UP000095767">
    <property type="component" value="Unassembled WGS sequence"/>
</dbReference>
<reference evidence="1 2" key="1">
    <citation type="submission" date="2016-09" db="EMBL/GenBank/DDBJ databases">
        <title>The draft genome of Dichanthelium oligosanthes: A C3 panicoid grass species.</title>
        <authorList>
            <person name="Studer A.J."/>
            <person name="Schnable J.C."/>
            <person name="Brutnell T.P."/>
        </authorList>
    </citation>
    <scope>NUCLEOTIDE SEQUENCE [LARGE SCALE GENOMIC DNA]</scope>
    <source>
        <strain evidence="2">cv. Kellogg 1175</strain>
        <tissue evidence="1">Leaf</tissue>
    </source>
</reference>
<gene>
    <name evidence="1" type="ORF">BAE44_0002723</name>
</gene>
<dbReference type="SUPFAM" id="SSF81383">
    <property type="entry name" value="F-box domain"/>
    <property type="match status" value="1"/>
</dbReference>
<dbReference type="EMBL" id="LWDX02009719">
    <property type="protein sequence ID" value="OEL36256.1"/>
    <property type="molecule type" value="Genomic_DNA"/>
</dbReference>
<organism evidence="1 2">
    <name type="scientific">Dichanthelium oligosanthes</name>
    <dbReference type="NCBI Taxonomy" id="888268"/>
    <lineage>
        <taxon>Eukaryota</taxon>
        <taxon>Viridiplantae</taxon>
        <taxon>Streptophyta</taxon>
        <taxon>Embryophyta</taxon>
        <taxon>Tracheophyta</taxon>
        <taxon>Spermatophyta</taxon>
        <taxon>Magnoliopsida</taxon>
        <taxon>Liliopsida</taxon>
        <taxon>Poales</taxon>
        <taxon>Poaceae</taxon>
        <taxon>PACMAD clade</taxon>
        <taxon>Panicoideae</taxon>
        <taxon>Panicodae</taxon>
        <taxon>Paniceae</taxon>
        <taxon>Dichantheliinae</taxon>
        <taxon>Dichanthelium</taxon>
    </lineage>
</organism>
<dbReference type="PANTHER" id="PTHR35828">
    <property type="entry name" value="OS08G0203800 PROTEIN-RELATED"/>
    <property type="match status" value="1"/>
</dbReference>
<keyword evidence="2" id="KW-1185">Reference proteome</keyword>
<evidence type="ECO:0000313" key="1">
    <source>
        <dbReference type="EMBL" id="OEL36256.1"/>
    </source>
</evidence>
<dbReference type="STRING" id="888268.A0A1E5WFS7"/>
<protein>
    <recommendedName>
        <fullName evidence="3">F-box domain-containing protein</fullName>
    </recommendedName>
</protein>
<dbReference type="CDD" id="cd09917">
    <property type="entry name" value="F-box_SF"/>
    <property type="match status" value="1"/>
</dbReference>
<dbReference type="InterPro" id="IPR036047">
    <property type="entry name" value="F-box-like_dom_sf"/>
</dbReference>
<dbReference type="OrthoDB" id="582186at2759"/>
<evidence type="ECO:0000313" key="2">
    <source>
        <dbReference type="Proteomes" id="UP000095767"/>
    </source>
</evidence>